<comment type="caution">
    <text evidence="9">The sequence shown here is derived from an EMBL/GenBank/DDBJ whole genome shotgun (WGS) entry which is preliminary data.</text>
</comment>
<keyword evidence="5" id="KW-0808">Transferase</keyword>
<evidence type="ECO:0000313" key="9">
    <source>
        <dbReference type="EMBL" id="CAD5113754.1"/>
    </source>
</evidence>
<evidence type="ECO:0000256" key="3">
    <source>
        <dbReference type="ARBA" id="ARBA00011738"/>
    </source>
</evidence>
<accession>A0A7I8VDG2</accession>
<dbReference type="Proteomes" id="UP000549394">
    <property type="component" value="Unassembled WGS sequence"/>
</dbReference>
<comment type="subunit">
    <text evidence="3">Homodimer.</text>
</comment>
<reference evidence="9 10" key="1">
    <citation type="submission" date="2020-08" db="EMBL/GenBank/DDBJ databases">
        <authorList>
            <person name="Hejnol A."/>
        </authorList>
    </citation>
    <scope>NUCLEOTIDE SEQUENCE [LARGE SCALE GENOMIC DNA]</scope>
</reference>
<comment type="similarity">
    <text evidence="2">Belongs to the class-I pyridoxal-phosphate-dependent aminotransferase family.</text>
</comment>
<dbReference type="UniPathway" id="UPA00334">
    <property type="reaction ID" value="UER00726"/>
</dbReference>
<dbReference type="FunFam" id="3.40.640.10:FF:000024">
    <property type="entry name" value="Kynurenine--oxoglutarate transaminase 3"/>
    <property type="match status" value="1"/>
</dbReference>
<dbReference type="PANTHER" id="PTHR43807">
    <property type="entry name" value="FI04487P"/>
    <property type="match status" value="1"/>
</dbReference>
<organism evidence="9 10">
    <name type="scientific">Dimorphilus gyrociliatus</name>
    <dbReference type="NCBI Taxonomy" id="2664684"/>
    <lineage>
        <taxon>Eukaryota</taxon>
        <taxon>Metazoa</taxon>
        <taxon>Spiralia</taxon>
        <taxon>Lophotrochozoa</taxon>
        <taxon>Annelida</taxon>
        <taxon>Polychaeta</taxon>
        <taxon>Polychaeta incertae sedis</taxon>
        <taxon>Dinophilidae</taxon>
        <taxon>Dimorphilus</taxon>
    </lineage>
</organism>
<evidence type="ECO:0000259" key="8">
    <source>
        <dbReference type="Pfam" id="PF00155"/>
    </source>
</evidence>
<comment type="pathway">
    <text evidence="7">Amino-acid degradation; L-kynurenine degradation; kynurenate from L-kynurenine: step 1/2.</text>
</comment>
<evidence type="ECO:0000256" key="7">
    <source>
        <dbReference type="ARBA" id="ARBA00024016"/>
    </source>
</evidence>
<evidence type="ECO:0000256" key="6">
    <source>
        <dbReference type="ARBA" id="ARBA00022898"/>
    </source>
</evidence>
<dbReference type="InterPro" id="IPR051326">
    <property type="entry name" value="Kynurenine-oxoglutarate_AT"/>
</dbReference>
<dbReference type="InterPro" id="IPR015421">
    <property type="entry name" value="PyrdxlP-dep_Trfase_major"/>
</dbReference>
<keyword evidence="6" id="KW-0663">Pyridoxal phosphate</keyword>
<dbReference type="GO" id="GO:0016212">
    <property type="term" value="F:kynurenine-oxoglutarate transaminase activity"/>
    <property type="evidence" value="ECO:0007669"/>
    <property type="project" value="UniProtKB-ARBA"/>
</dbReference>
<dbReference type="PANTHER" id="PTHR43807:SF20">
    <property type="entry name" value="FI04487P"/>
    <property type="match status" value="1"/>
</dbReference>
<dbReference type="EMBL" id="CAJFCJ010000004">
    <property type="protein sequence ID" value="CAD5113754.1"/>
    <property type="molecule type" value="Genomic_DNA"/>
</dbReference>
<dbReference type="SUPFAM" id="SSF53383">
    <property type="entry name" value="PLP-dependent transferases"/>
    <property type="match status" value="1"/>
</dbReference>
<dbReference type="InterPro" id="IPR015424">
    <property type="entry name" value="PyrdxlP-dep_Trfase"/>
</dbReference>
<evidence type="ECO:0000256" key="2">
    <source>
        <dbReference type="ARBA" id="ARBA00007441"/>
    </source>
</evidence>
<evidence type="ECO:0000256" key="1">
    <source>
        <dbReference type="ARBA" id="ARBA00001933"/>
    </source>
</evidence>
<dbReference type="InterPro" id="IPR004839">
    <property type="entry name" value="Aminotransferase_I/II_large"/>
</dbReference>
<dbReference type="GO" id="GO:0097053">
    <property type="term" value="P:L-kynurenine catabolic process"/>
    <property type="evidence" value="ECO:0007669"/>
    <property type="project" value="UniProtKB-UniPathway"/>
</dbReference>
<comment type="cofactor">
    <cofactor evidence="1">
        <name>pyridoxal 5'-phosphate</name>
        <dbReference type="ChEBI" id="CHEBI:597326"/>
    </cofactor>
</comment>
<protein>
    <submittedName>
        <fullName evidence="9">DgyrCDS2920</fullName>
    </submittedName>
</protein>
<dbReference type="OrthoDB" id="2414662at2759"/>
<dbReference type="GO" id="GO:0030170">
    <property type="term" value="F:pyridoxal phosphate binding"/>
    <property type="evidence" value="ECO:0007669"/>
    <property type="project" value="InterPro"/>
</dbReference>
<dbReference type="AlphaFoldDB" id="A0A7I8VDG2"/>
<gene>
    <name evidence="9" type="ORF">DGYR_LOCUS2691</name>
</gene>
<evidence type="ECO:0000256" key="5">
    <source>
        <dbReference type="ARBA" id="ARBA00022679"/>
    </source>
</evidence>
<name>A0A7I8VDG2_9ANNE</name>
<proteinExistence type="inferred from homology"/>
<dbReference type="CDD" id="cd00609">
    <property type="entry name" value="AAT_like"/>
    <property type="match status" value="1"/>
</dbReference>
<evidence type="ECO:0000256" key="4">
    <source>
        <dbReference type="ARBA" id="ARBA00022576"/>
    </source>
</evidence>
<dbReference type="GO" id="GO:0005739">
    <property type="term" value="C:mitochondrion"/>
    <property type="evidence" value="ECO:0007669"/>
    <property type="project" value="TreeGrafter"/>
</dbReference>
<dbReference type="Gene3D" id="3.90.1150.10">
    <property type="entry name" value="Aspartate Aminotransferase, domain 1"/>
    <property type="match status" value="1"/>
</dbReference>
<sequence>MSDIKIADRIKGTEKNVWVEFTELVSQENPVDLGRGFPDFNPPVHVKNALITAATDDSPFIHQYARVKGHKRLVTALAELYSPIINHNIDWATEILITNGAYGALHTTIQGLINPGDEVIIIEPFFDCYSPMVKVAGGTPIFIPLRKTENTGDVFKSSDFTLDYNEFSSKITKKTKALIFNNPNNPIGKVYSLEECQQIAKLCKENNIIVICDEVYEWITYDDKKHIKMASLPDMFNRTLTLGSAGKSFSVTGWKIGWIIGPVHLMKPCVVVHQNVTNSCSTPMQEAIAIAMETDLGKLRRDDSDCYFKSLAKEMQPKRDLAEEFLKETGFHPVRPDGGYFILVNYTDVMKKSCVTLDNSNEANDYKFIKWMIRNKKISAIPVTVFYSEGHKHLGQNYIRFCFMKVKESFLYKKRR</sequence>
<dbReference type="Gene3D" id="3.40.640.10">
    <property type="entry name" value="Type I PLP-dependent aspartate aminotransferase-like (Major domain)"/>
    <property type="match status" value="1"/>
</dbReference>
<dbReference type="InterPro" id="IPR015422">
    <property type="entry name" value="PyrdxlP-dep_Trfase_small"/>
</dbReference>
<keyword evidence="10" id="KW-1185">Reference proteome</keyword>
<keyword evidence="4" id="KW-0032">Aminotransferase</keyword>
<evidence type="ECO:0000313" key="10">
    <source>
        <dbReference type="Proteomes" id="UP000549394"/>
    </source>
</evidence>
<dbReference type="FunFam" id="3.90.1150.10:FF:000021">
    <property type="entry name" value="Kynurenine--oxoglutarate transaminase 3"/>
    <property type="match status" value="1"/>
</dbReference>
<dbReference type="Pfam" id="PF00155">
    <property type="entry name" value="Aminotran_1_2"/>
    <property type="match status" value="1"/>
</dbReference>
<feature type="domain" description="Aminotransferase class I/classII large" evidence="8">
    <location>
        <begin position="30"/>
        <end position="405"/>
    </location>
</feature>